<protein>
    <submittedName>
        <fullName evidence="2">14620_t:CDS:1</fullName>
    </submittedName>
</protein>
<keyword evidence="3" id="KW-1185">Reference proteome</keyword>
<feature type="compositionally biased region" description="Polar residues" evidence="1">
    <location>
        <begin position="34"/>
        <end position="47"/>
    </location>
</feature>
<reference evidence="2 3" key="1">
    <citation type="submission" date="2021-06" db="EMBL/GenBank/DDBJ databases">
        <authorList>
            <person name="Kallberg Y."/>
            <person name="Tangrot J."/>
            <person name="Rosling A."/>
        </authorList>
    </citation>
    <scope>NUCLEOTIDE SEQUENCE [LARGE SCALE GENOMIC DNA]</scope>
    <source>
        <strain evidence="2 3">120-4 pot B 10/14</strain>
    </source>
</reference>
<organism evidence="2 3">
    <name type="scientific">Gigaspora margarita</name>
    <dbReference type="NCBI Taxonomy" id="4874"/>
    <lineage>
        <taxon>Eukaryota</taxon>
        <taxon>Fungi</taxon>
        <taxon>Fungi incertae sedis</taxon>
        <taxon>Mucoromycota</taxon>
        <taxon>Glomeromycotina</taxon>
        <taxon>Glomeromycetes</taxon>
        <taxon>Diversisporales</taxon>
        <taxon>Gigasporaceae</taxon>
        <taxon>Gigaspora</taxon>
    </lineage>
</organism>
<dbReference type="EMBL" id="CAJVQB010015451">
    <property type="protein sequence ID" value="CAG8774672.1"/>
    <property type="molecule type" value="Genomic_DNA"/>
</dbReference>
<feature type="compositionally biased region" description="Basic and acidic residues" evidence="1">
    <location>
        <begin position="1"/>
        <end position="33"/>
    </location>
</feature>
<comment type="caution">
    <text evidence="2">The sequence shown here is derived from an EMBL/GenBank/DDBJ whole genome shotgun (WGS) entry which is preliminary data.</text>
</comment>
<proteinExistence type="predicted"/>
<accession>A0ABN7VIB7</accession>
<feature type="compositionally biased region" description="Polar residues" evidence="1">
    <location>
        <begin position="54"/>
        <end position="64"/>
    </location>
</feature>
<evidence type="ECO:0000256" key="1">
    <source>
        <dbReference type="SAM" id="MobiDB-lite"/>
    </source>
</evidence>
<sequence length="137" mass="15727">FLREEGHEEPDGSQERSRQKELETESCASKEKQTPQARQQKINTTSPNDERQTLQKTYTTNSVMKNKLHKPSDERQTPQTTATKALKSETVMILKIENKSHLLLDQDLKNENLAFATSLKEKYSYCQAQNEGKAITE</sequence>
<evidence type="ECO:0000313" key="3">
    <source>
        <dbReference type="Proteomes" id="UP000789901"/>
    </source>
</evidence>
<feature type="region of interest" description="Disordered" evidence="1">
    <location>
        <begin position="1"/>
        <end position="84"/>
    </location>
</feature>
<evidence type="ECO:0000313" key="2">
    <source>
        <dbReference type="EMBL" id="CAG8774672.1"/>
    </source>
</evidence>
<feature type="non-terminal residue" evidence="2">
    <location>
        <position position="1"/>
    </location>
</feature>
<name>A0ABN7VIB7_GIGMA</name>
<dbReference type="Proteomes" id="UP000789901">
    <property type="component" value="Unassembled WGS sequence"/>
</dbReference>
<gene>
    <name evidence="2" type="ORF">GMARGA_LOCUS18931</name>
</gene>